<dbReference type="Pfam" id="PF23559">
    <property type="entry name" value="WHD_DRP"/>
    <property type="match status" value="1"/>
</dbReference>
<dbReference type="Gene3D" id="1.10.10.10">
    <property type="entry name" value="Winged helix-like DNA-binding domain superfamily/Winged helix DNA-binding domain"/>
    <property type="match status" value="1"/>
</dbReference>
<dbReference type="InterPro" id="IPR036388">
    <property type="entry name" value="WH-like_DNA-bd_sf"/>
</dbReference>
<evidence type="ECO:0000313" key="5">
    <source>
        <dbReference type="EMBL" id="JAT45836.1"/>
    </source>
</evidence>
<feature type="domain" description="Disease resistance R13L4/SHOC-2-like LRR" evidence="4">
    <location>
        <begin position="149"/>
        <end position="304"/>
    </location>
</feature>
<accession>A0A1D1XTX7</accession>
<dbReference type="AlphaFoldDB" id="A0A1D1XTX7"/>
<dbReference type="GO" id="GO:0098542">
    <property type="term" value="P:defense response to other organism"/>
    <property type="evidence" value="ECO:0007669"/>
    <property type="project" value="TreeGrafter"/>
</dbReference>
<gene>
    <name evidence="5" type="primary">At3g14460_4</name>
    <name evidence="5" type="ORF">g.125499</name>
</gene>
<protein>
    <submittedName>
        <fullName evidence="5">Putative disease resistance protein At3g14460</fullName>
    </submittedName>
</protein>
<dbReference type="SUPFAM" id="SSF52058">
    <property type="entry name" value="L domain-like"/>
    <property type="match status" value="1"/>
</dbReference>
<evidence type="ECO:0000259" key="4">
    <source>
        <dbReference type="Pfam" id="PF23598"/>
    </source>
</evidence>
<dbReference type="PANTHER" id="PTHR23155">
    <property type="entry name" value="DISEASE RESISTANCE PROTEIN RP"/>
    <property type="match status" value="1"/>
</dbReference>
<evidence type="ECO:0000256" key="2">
    <source>
        <dbReference type="ARBA" id="ARBA00022821"/>
    </source>
</evidence>
<proteinExistence type="predicted"/>
<sequence length="310" mass="35430">CFVYCSVFPKGFQFDILELVQLWMAQGYVQPMGRKSAEDVGRNYFNELLNMSLIQSANDLHDQSAKYYVIHDLLHDLGRHILHHDCYQIGPGQIQGIPEDAHSKVHLTLAYEESLGEELEVLYRLRLSSLRTLSFCTSGSPYIQLPSNLFHKVKCLRVLDLSASSLDTLPDSIVSLKHLRYLDLGKTKIKCLPNSLCYLYKLETLKLGGCDELNMLPTAMSNLSNLHYLEVKHELVSKIVKIGKLIHLQKLEIFCVAEENGNNIGALKNMNELRGKLCIQNLQRVETRKEAMEASLKNKRYVTMLEMEWA</sequence>
<feature type="non-terminal residue" evidence="5">
    <location>
        <position position="1"/>
    </location>
</feature>
<dbReference type="InterPro" id="IPR044974">
    <property type="entry name" value="Disease_R_plants"/>
</dbReference>
<keyword evidence="1" id="KW-0677">Repeat</keyword>
<dbReference type="PANTHER" id="PTHR23155:SF1205">
    <property type="entry name" value="DISEASE RESISTANCE PROTEIN RPM1"/>
    <property type="match status" value="1"/>
</dbReference>
<evidence type="ECO:0000256" key="1">
    <source>
        <dbReference type="ARBA" id="ARBA00022737"/>
    </source>
</evidence>
<dbReference type="InterPro" id="IPR055414">
    <property type="entry name" value="LRR_R13L4/SHOC2-like"/>
</dbReference>
<feature type="domain" description="Disease resistance protein winged helix" evidence="3">
    <location>
        <begin position="7"/>
        <end position="77"/>
    </location>
</feature>
<keyword evidence="2" id="KW-0611">Plant defense</keyword>
<feature type="non-terminal residue" evidence="5">
    <location>
        <position position="310"/>
    </location>
</feature>
<dbReference type="InterPro" id="IPR058922">
    <property type="entry name" value="WHD_DRP"/>
</dbReference>
<reference evidence="5" key="1">
    <citation type="submission" date="2015-07" db="EMBL/GenBank/DDBJ databases">
        <title>Transcriptome Assembly of Anthurium amnicola.</title>
        <authorList>
            <person name="Suzuki J."/>
        </authorList>
    </citation>
    <scope>NUCLEOTIDE SEQUENCE</scope>
</reference>
<name>A0A1D1XTX7_9ARAE</name>
<organism evidence="5">
    <name type="scientific">Anthurium amnicola</name>
    <dbReference type="NCBI Taxonomy" id="1678845"/>
    <lineage>
        <taxon>Eukaryota</taxon>
        <taxon>Viridiplantae</taxon>
        <taxon>Streptophyta</taxon>
        <taxon>Embryophyta</taxon>
        <taxon>Tracheophyta</taxon>
        <taxon>Spermatophyta</taxon>
        <taxon>Magnoliopsida</taxon>
        <taxon>Liliopsida</taxon>
        <taxon>Araceae</taxon>
        <taxon>Pothoideae</taxon>
        <taxon>Potheae</taxon>
        <taxon>Anthurium</taxon>
    </lineage>
</organism>
<evidence type="ECO:0000259" key="3">
    <source>
        <dbReference type="Pfam" id="PF23559"/>
    </source>
</evidence>
<dbReference type="Gene3D" id="3.80.10.10">
    <property type="entry name" value="Ribonuclease Inhibitor"/>
    <property type="match status" value="1"/>
</dbReference>
<dbReference type="EMBL" id="GDJX01022100">
    <property type="protein sequence ID" value="JAT45836.1"/>
    <property type="molecule type" value="Transcribed_RNA"/>
</dbReference>
<dbReference type="InterPro" id="IPR032675">
    <property type="entry name" value="LRR_dom_sf"/>
</dbReference>
<dbReference type="Pfam" id="PF23598">
    <property type="entry name" value="LRR_14"/>
    <property type="match status" value="1"/>
</dbReference>